<dbReference type="InterPro" id="IPR012160">
    <property type="entry name" value="LtaS-like"/>
</dbReference>
<protein>
    <submittedName>
        <fullName evidence="8">LTA synthase family protein</fullName>
    </submittedName>
</protein>
<dbReference type="Pfam" id="PF00884">
    <property type="entry name" value="Sulfatase"/>
    <property type="match status" value="1"/>
</dbReference>
<evidence type="ECO:0000256" key="3">
    <source>
        <dbReference type="ARBA" id="ARBA00022692"/>
    </source>
</evidence>
<dbReference type="Proteomes" id="UP001501302">
    <property type="component" value="Unassembled WGS sequence"/>
</dbReference>
<dbReference type="InterPro" id="IPR017850">
    <property type="entry name" value="Alkaline_phosphatase_core_sf"/>
</dbReference>
<evidence type="ECO:0000256" key="5">
    <source>
        <dbReference type="ARBA" id="ARBA00023136"/>
    </source>
</evidence>
<keyword evidence="9" id="KW-1185">Reference proteome</keyword>
<dbReference type="InterPro" id="IPR000917">
    <property type="entry name" value="Sulfatase_N"/>
</dbReference>
<keyword evidence="4 6" id="KW-1133">Transmembrane helix</keyword>
<feature type="domain" description="Sulfatase N-terminal" evidence="7">
    <location>
        <begin position="283"/>
        <end position="548"/>
    </location>
</feature>
<evidence type="ECO:0000256" key="2">
    <source>
        <dbReference type="ARBA" id="ARBA00022475"/>
    </source>
</evidence>
<feature type="transmembrane region" description="Helical" evidence="6">
    <location>
        <begin position="9"/>
        <end position="30"/>
    </location>
</feature>
<dbReference type="RefSeq" id="WP_345190778.1">
    <property type="nucleotide sequence ID" value="NZ_BAABJJ010000013.1"/>
</dbReference>
<keyword evidence="5 6" id="KW-0472">Membrane</keyword>
<gene>
    <name evidence="8" type="ORF">GCM10023314_11860</name>
</gene>
<dbReference type="Gene3D" id="3.30.1120.80">
    <property type="match status" value="1"/>
</dbReference>
<evidence type="ECO:0000256" key="1">
    <source>
        <dbReference type="ARBA" id="ARBA00004651"/>
    </source>
</evidence>
<feature type="transmembrane region" description="Helical" evidence="6">
    <location>
        <begin position="87"/>
        <end position="106"/>
    </location>
</feature>
<dbReference type="CDD" id="cd16015">
    <property type="entry name" value="LTA_synthase"/>
    <property type="match status" value="1"/>
</dbReference>
<accession>A0ABP9GLP1</accession>
<dbReference type="SUPFAM" id="SSF53649">
    <property type="entry name" value="Alkaline phosphatase-like"/>
    <property type="match status" value="1"/>
</dbReference>
<reference evidence="9" key="1">
    <citation type="journal article" date="2019" name="Int. J. Syst. Evol. Microbiol.">
        <title>The Global Catalogue of Microorganisms (GCM) 10K type strain sequencing project: providing services to taxonomists for standard genome sequencing and annotation.</title>
        <authorList>
            <consortium name="The Broad Institute Genomics Platform"/>
            <consortium name="The Broad Institute Genome Sequencing Center for Infectious Disease"/>
            <person name="Wu L."/>
            <person name="Ma J."/>
        </authorList>
    </citation>
    <scope>NUCLEOTIDE SEQUENCE [LARGE SCALE GENOMIC DNA]</scope>
    <source>
        <strain evidence="9">JCM 18285</strain>
    </source>
</reference>
<comment type="subcellular location">
    <subcellularLocation>
        <location evidence="1">Cell membrane</location>
        <topology evidence="1">Multi-pass membrane protein</topology>
    </subcellularLocation>
</comment>
<evidence type="ECO:0000259" key="7">
    <source>
        <dbReference type="Pfam" id="PF00884"/>
    </source>
</evidence>
<comment type="caution">
    <text evidence="8">The sequence shown here is derived from an EMBL/GenBank/DDBJ whole genome shotgun (WGS) entry which is preliminary data.</text>
</comment>
<keyword evidence="2" id="KW-1003">Cell membrane</keyword>
<evidence type="ECO:0000313" key="8">
    <source>
        <dbReference type="EMBL" id="GAA4940674.1"/>
    </source>
</evidence>
<organism evidence="8 9">
    <name type="scientific">Algibacter agarivorans</name>
    <dbReference type="NCBI Taxonomy" id="1109741"/>
    <lineage>
        <taxon>Bacteria</taxon>
        <taxon>Pseudomonadati</taxon>
        <taxon>Bacteroidota</taxon>
        <taxon>Flavobacteriia</taxon>
        <taxon>Flavobacteriales</taxon>
        <taxon>Flavobacteriaceae</taxon>
        <taxon>Algibacter</taxon>
    </lineage>
</organism>
<keyword evidence="3 6" id="KW-0812">Transmembrane</keyword>
<feature type="transmembrane region" description="Helical" evidence="6">
    <location>
        <begin position="172"/>
        <end position="193"/>
    </location>
</feature>
<evidence type="ECO:0000256" key="4">
    <source>
        <dbReference type="ARBA" id="ARBA00022989"/>
    </source>
</evidence>
<feature type="transmembrane region" description="Helical" evidence="6">
    <location>
        <begin position="50"/>
        <end position="75"/>
    </location>
</feature>
<evidence type="ECO:0000256" key="6">
    <source>
        <dbReference type="SAM" id="Phobius"/>
    </source>
</evidence>
<dbReference type="PIRSF" id="PIRSF005091">
    <property type="entry name" value="Mmb_sulf_HI1246"/>
    <property type="match status" value="1"/>
</dbReference>
<dbReference type="EMBL" id="BAABJJ010000013">
    <property type="protein sequence ID" value="GAA4940674.1"/>
    <property type="molecule type" value="Genomic_DNA"/>
</dbReference>
<dbReference type="Gene3D" id="3.40.720.10">
    <property type="entry name" value="Alkaline Phosphatase, subunit A"/>
    <property type="match status" value="1"/>
</dbReference>
<dbReference type="InterPro" id="IPR050448">
    <property type="entry name" value="OpgB/LTA_synthase_biosynth"/>
</dbReference>
<dbReference type="PANTHER" id="PTHR47371">
    <property type="entry name" value="LIPOTEICHOIC ACID SYNTHASE"/>
    <property type="match status" value="1"/>
</dbReference>
<dbReference type="PANTHER" id="PTHR47371:SF3">
    <property type="entry name" value="PHOSPHOGLYCEROL TRANSFERASE I"/>
    <property type="match status" value="1"/>
</dbReference>
<feature type="transmembrane region" description="Helical" evidence="6">
    <location>
        <begin position="142"/>
        <end position="160"/>
    </location>
</feature>
<evidence type="ECO:0000313" key="9">
    <source>
        <dbReference type="Proteomes" id="UP001501302"/>
    </source>
</evidence>
<proteinExistence type="predicted"/>
<sequence length="648" mass="75617">MKINKTIPFLLKVYLLVLSIFSVFRVILFLTELNRIDFNEVDILTIVQSFIMGIRFDIVISGYILIFPALILLISELFLIKSKIIEQFFFFWIFILFTIAFTISAADIPYFNQFYDRFSIGAFEWIENLDFVVSMVVQEPKYFIISIPFLVLDILFFILLKKLFSQKSEPVRLHIFFNTLTSLMFLAIMFVGIRGRLQKKSTIKVGTAYFSDNSFLNKLGLNPVFTLMRSYIESTRKENDKIHLMDKTIAINKVQSYLNIDKKHYKSPVARKIQSDTILTSKPNVVIILMESMSAAKMKRHGNKQELTPFLDSLSYNSIYFENVYSAGKHTFNGVFSTLFSFPALYRQHTMRNIRKYDGISSTLLKNGYSTTYITTHDSQFDNIEGFLRANDFQNIVSQADYPLSEIKTAMGVPDDYMFRHSIPIINDLYKKENSFFVTFLTGSDHGPFYVPEYFHPKTKDIKTQIIEYADWSLRKFIDLASKETWFDNTIFVFLADHGVPLHANYDIALNYFHVPLVFYAPSIFKSSKTYKKTGSQIDVYPTIMGLLKQEYVNNTLGIDLIKQERAYAIINDDDKIGIIDSTYFCIMKEQGNTPQLYKYRDIDKTNYFEQNKRKAFEMVDYAKSNMQIHQNMILSKEITLHKDLHVK</sequence>
<name>A0ABP9GLP1_9FLAO</name>